<dbReference type="Proteomes" id="UP000542125">
    <property type="component" value="Unassembled WGS sequence"/>
</dbReference>
<dbReference type="Gene3D" id="1.20.120.550">
    <property type="entry name" value="Membrane associated eicosanoid/glutathione metabolism-like domain"/>
    <property type="match status" value="1"/>
</dbReference>
<keyword evidence="2 6" id="KW-0812">Transmembrane</keyword>
<keyword evidence="4 6" id="KW-0472">Membrane</keyword>
<accession>A0A7Y9IVU4</accession>
<feature type="compositionally biased region" description="Low complexity" evidence="5">
    <location>
        <begin position="1"/>
        <end position="16"/>
    </location>
</feature>
<dbReference type="AlphaFoldDB" id="A0A7Y9IVU4"/>
<dbReference type="RefSeq" id="WP_179587681.1">
    <property type="nucleotide sequence ID" value="NZ_JACBYR010000001.1"/>
</dbReference>
<feature type="transmembrane region" description="Helical" evidence="6">
    <location>
        <begin position="136"/>
        <end position="156"/>
    </location>
</feature>
<feature type="transmembrane region" description="Helical" evidence="6">
    <location>
        <begin position="162"/>
        <end position="180"/>
    </location>
</feature>
<evidence type="ECO:0000256" key="2">
    <source>
        <dbReference type="ARBA" id="ARBA00022692"/>
    </source>
</evidence>
<evidence type="ECO:0000313" key="7">
    <source>
        <dbReference type="EMBL" id="NYE83928.1"/>
    </source>
</evidence>
<evidence type="ECO:0000313" key="8">
    <source>
        <dbReference type="Proteomes" id="UP000542125"/>
    </source>
</evidence>
<comment type="caution">
    <text evidence="7">The sequence shown here is derived from an EMBL/GenBank/DDBJ whole genome shotgun (WGS) entry which is preliminary data.</text>
</comment>
<gene>
    <name evidence="7" type="ORF">FHW18_003199</name>
</gene>
<evidence type="ECO:0000256" key="1">
    <source>
        <dbReference type="ARBA" id="ARBA00004370"/>
    </source>
</evidence>
<dbReference type="InterPro" id="IPR001129">
    <property type="entry name" value="Membr-assoc_MAPEG"/>
</dbReference>
<comment type="subcellular location">
    <subcellularLocation>
        <location evidence="1">Membrane</location>
    </subcellularLocation>
</comment>
<keyword evidence="3 6" id="KW-1133">Transmembrane helix</keyword>
<dbReference type="InterPro" id="IPR023352">
    <property type="entry name" value="MAPEG-like_dom_sf"/>
</dbReference>
<feature type="transmembrane region" description="Helical" evidence="6">
    <location>
        <begin position="192"/>
        <end position="217"/>
    </location>
</feature>
<dbReference type="GO" id="GO:0045055">
    <property type="term" value="P:regulated exocytosis"/>
    <property type="evidence" value="ECO:0007669"/>
    <property type="project" value="TreeGrafter"/>
</dbReference>
<dbReference type="PANTHER" id="PTHR31004:SF1">
    <property type="entry name" value="TRANSMEMBRANE PROTEIN 79"/>
    <property type="match status" value="1"/>
</dbReference>
<protein>
    <recommendedName>
        <fullName evidence="9">MAPEG family protein</fullName>
    </recommendedName>
</protein>
<feature type="region of interest" description="Disordered" evidence="5">
    <location>
        <begin position="1"/>
        <end position="29"/>
    </location>
</feature>
<feature type="transmembrane region" description="Helical" evidence="6">
    <location>
        <begin position="73"/>
        <end position="92"/>
    </location>
</feature>
<name>A0A7Y9IVU4_9BURK</name>
<evidence type="ECO:0008006" key="9">
    <source>
        <dbReference type="Google" id="ProtNLM"/>
    </source>
</evidence>
<evidence type="ECO:0000256" key="5">
    <source>
        <dbReference type="SAM" id="MobiDB-lite"/>
    </source>
</evidence>
<dbReference type="EMBL" id="JACBYR010000001">
    <property type="protein sequence ID" value="NYE83928.1"/>
    <property type="molecule type" value="Genomic_DNA"/>
</dbReference>
<feature type="transmembrane region" description="Helical" evidence="6">
    <location>
        <begin position="38"/>
        <end position="61"/>
    </location>
</feature>
<keyword evidence="8" id="KW-1185">Reference proteome</keyword>
<dbReference type="Pfam" id="PF01124">
    <property type="entry name" value="MAPEG"/>
    <property type="match status" value="1"/>
</dbReference>
<evidence type="ECO:0000256" key="4">
    <source>
        <dbReference type="ARBA" id="ARBA00023136"/>
    </source>
</evidence>
<evidence type="ECO:0000256" key="6">
    <source>
        <dbReference type="SAM" id="Phobius"/>
    </source>
</evidence>
<sequence length="218" mass="23038">MRTTATPPRRTATLRPTPERQPATATHRTVQRGVLRGMGIGMAMTLLLLVLMIALAPRALLPLIGPTASLVAALHWALLPLLCLAAVIGVMARHRFLHAEDIDGSGLAGSGLTGAGMAGSRGMTGGSWTVRNYQAILQNTLEQVVLAIPTYLIWAVTLPREWQAALPAAAMLFVVGRVLFWRGYSGGAPSRALGFALTFYPTLVLAVVATVAALVGLR</sequence>
<organism evidence="7 8">
    <name type="scientific">Pigmentiphaga litoralis</name>
    <dbReference type="NCBI Taxonomy" id="516702"/>
    <lineage>
        <taxon>Bacteria</taxon>
        <taxon>Pseudomonadati</taxon>
        <taxon>Pseudomonadota</taxon>
        <taxon>Betaproteobacteria</taxon>
        <taxon>Burkholderiales</taxon>
        <taxon>Alcaligenaceae</taxon>
        <taxon>Pigmentiphaga</taxon>
    </lineage>
</organism>
<dbReference type="PANTHER" id="PTHR31004">
    <property type="entry name" value="TRANSMEMBRANE PROTEIN 79"/>
    <property type="match status" value="1"/>
</dbReference>
<proteinExistence type="predicted"/>
<dbReference type="GO" id="GO:0005765">
    <property type="term" value="C:lysosomal membrane"/>
    <property type="evidence" value="ECO:0007669"/>
    <property type="project" value="TreeGrafter"/>
</dbReference>
<evidence type="ECO:0000256" key="3">
    <source>
        <dbReference type="ARBA" id="ARBA00022989"/>
    </source>
</evidence>
<dbReference type="SUPFAM" id="SSF161084">
    <property type="entry name" value="MAPEG domain-like"/>
    <property type="match status" value="1"/>
</dbReference>
<reference evidence="7 8" key="1">
    <citation type="submission" date="2020-07" db="EMBL/GenBank/DDBJ databases">
        <title>Genomic Encyclopedia of Type Strains, Phase IV (KMG-V): Genome sequencing to study the core and pangenomes of soil and plant-associated prokaryotes.</title>
        <authorList>
            <person name="Whitman W."/>
        </authorList>
    </citation>
    <scope>NUCLEOTIDE SEQUENCE [LARGE SCALE GENOMIC DNA]</scope>
    <source>
        <strain evidence="7 8">SAS40</strain>
    </source>
</reference>